<comment type="caution">
    <text evidence="4">The sequence shown here is derived from an EMBL/GenBank/DDBJ whole genome shotgun (WGS) entry which is preliminary data.</text>
</comment>
<dbReference type="AlphaFoldDB" id="A0A1R0GQP5"/>
<dbReference type="STRING" id="133383.A0A1R0GQP5"/>
<dbReference type="PANTHER" id="PTHR19211:SF14">
    <property type="entry name" value="ATP-BINDING CASSETTE SUB-FAMILY F MEMBER 1"/>
    <property type="match status" value="1"/>
</dbReference>
<feature type="region of interest" description="Disordered" evidence="2">
    <location>
        <begin position="113"/>
        <end position="150"/>
    </location>
</feature>
<name>A0A1R0GQP5_9FUNG</name>
<dbReference type="Gene3D" id="3.40.50.300">
    <property type="entry name" value="P-loop containing nucleotide triphosphate hydrolases"/>
    <property type="match status" value="1"/>
</dbReference>
<keyword evidence="1" id="KW-0677">Repeat</keyword>
<keyword evidence="5" id="KW-1185">Reference proteome</keyword>
<evidence type="ECO:0000256" key="2">
    <source>
        <dbReference type="SAM" id="MobiDB-lite"/>
    </source>
</evidence>
<gene>
    <name evidence="4" type="ORF">AYI68_g6718</name>
</gene>
<dbReference type="SUPFAM" id="SSF52540">
    <property type="entry name" value="P-loop containing nucleoside triphosphate hydrolases"/>
    <property type="match status" value="1"/>
</dbReference>
<protein>
    <submittedName>
        <fullName evidence="4">ABC transporter F family member 3</fullName>
    </submittedName>
</protein>
<dbReference type="InterPro" id="IPR003439">
    <property type="entry name" value="ABC_transporter-like_ATP-bd"/>
</dbReference>
<evidence type="ECO:0000313" key="5">
    <source>
        <dbReference type="Proteomes" id="UP000187455"/>
    </source>
</evidence>
<proteinExistence type="predicted"/>
<dbReference type="Pfam" id="PF00005">
    <property type="entry name" value="ABC_tran"/>
    <property type="match status" value="1"/>
</dbReference>
<organism evidence="4 5">
    <name type="scientific">Smittium mucronatum</name>
    <dbReference type="NCBI Taxonomy" id="133383"/>
    <lineage>
        <taxon>Eukaryota</taxon>
        <taxon>Fungi</taxon>
        <taxon>Fungi incertae sedis</taxon>
        <taxon>Zoopagomycota</taxon>
        <taxon>Kickxellomycotina</taxon>
        <taxon>Harpellomycetes</taxon>
        <taxon>Harpellales</taxon>
        <taxon>Legeriomycetaceae</taxon>
        <taxon>Smittium</taxon>
    </lineage>
</organism>
<dbReference type="EMBL" id="LSSL01004782">
    <property type="protein sequence ID" value="OLY79217.1"/>
    <property type="molecule type" value="Genomic_DNA"/>
</dbReference>
<reference evidence="4 5" key="1">
    <citation type="journal article" date="2016" name="Mol. Biol. Evol.">
        <title>Genome-Wide Survey of Gut Fungi (Harpellales) Reveals the First Horizontally Transferred Ubiquitin Gene from a Mosquito Host.</title>
        <authorList>
            <person name="Wang Y."/>
            <person name="White M.M."/>
            <person name="Kvist S."/>
            <person name="Moncalvo J.M."/>
        </authorList>
    </citation>
    <scope>NUCLEOTIDE SEQUENCE [LARGE SCALE GENOMIC DNA]</scope>
    <source>
        <strain evidence="4 5">ALG-7-W6</strain>
    </source>
</reference>
<evidence type="ECO:0000313" key="4">
    <source>
        <dbReference type="EMBL" id="OLY79217.1"/>
    </source>
</evidence>
<sequence>MVNSKFNSSQLFTSIPQDVLENLGPEGKEYLEELYKSSGDSSSELADLKQVTESFLLDAGLEQPQLDVLLDKFFDLKFVESDIPATIIPPKTSILNKPTSNLKSSVVEKSLPFKPTPKNVEKTFNDDSSNPKPQIKPILDPQNTQSSAPSAPKIVAFSQSSRFHTETLITNLNEVFLYYVSLFILFQSLKVNLKDVNIIVNDTILLEDAHLQLKEGFHYGLIGRNGTGKSTLLNCMAKKTLLGFPENIRVQYVEQLEVHDDERTVLQTVLDADEERTRVLSTISEIEHGLNSSPEVLKSIIDSYLSATANEEILQAQKLANFRTGRRGQDARKVALEREKNALSDITNKFYQNNTKSDSQVANMILDEKYKELTQASN</sequence>
<dbReference type="GO" id="GO:0016887">
    <property type="term" value="F:ATP hydrolysis activity"/>
    <property type="evidence" value="ECO:0007669"/>
    <property type="project" value="InterPro"/>
</dbReference>
<dbReference type="PANTHER" id="PTHR19211">
    <property type="entry name" value="ATP-BINDING TRANSPORT PROTEIN-RELATED"/>
    <property type="match status" value="1"/>
</dbReference>
<evidence type="ECO:0000256" key="1">
    <source>
        <dbReference type="ARBA" id="ARBA00022737"/>
    </source>
</evidence>
<dbReference type="Proteomes" id="UP000187455">
    <property type="component" value="Unassembled WGS sequence"/>
</dbReference>
<evidence type="ECO:0000259" key="3">
    <source>
        <dbReference type="Pfam" id="PF00005"/>
    </source>
</evidence>
<accession>A0A1R0GQP5</accession>
<dbReference type="InterPro" id="IPR050611">
    <property type="entry name" value="ABCF"/>
</dbReference>
<dbReference type="GO" id="GO:0005524">
    <property type="term" value="F:ATP binding"/>
    <property type="evidence" value="ECO:0007669"/>
    <property type="project" value="InterPro"/>
</dbReference>
<feature type="domain" description="ABC transporter" evidence="3">
    <location>
        <begin position="206"/>
        <end position="242"/>
    </location>
</feature>
<dbReference type="OrthoDB" id="2110130at2759"/>
<dbReference type="InterPro" id="IPR027417">
    <property type="entry name" value="P-loop_NTPase"/>
</dbReference>